<dbReference type="EMBL" id="CALNXK010000096">
    <property type="protein sequence ID" value="CAH3153586.1"/>
    <property type="molecule type" value="Genomic_DNA"/>
</dbReference>
<keyword evidence="2" id="KW-1185">Reference proteome</keyword>
<accession>A0ABN8PYR6</accession>
<name>A0ABN8PYR6_9CNID</name>
<comment type="caution">
    <text evidence="1">The sequence shown here is derived from an EMBL/GenBank/DDBJ whole genome shotgun (WGS) entry which is preliminary data.</text>
</comment>
<proteinExistence type="predicted"/>
<reference evidence="1 2" key="1">
    <citation type="submission" date="2022-05" db="EMBL/GenBank/DDBJ databases">
        <authorList>
            <consortium name="Genoscope - CEA"/>
            <person name="William W."/>
        </authorList>
    </citation>
    <scope>NUCLEOTIDE SEQUENCE [LARGE SCALE GENOMIC DNA]</scope>
</reference>
<sequence length="283" mass="31882">SRPKFIIENGKTYVLYTSERQEFGDFSLKLMGELSFQGEVEEREGHWVASCTAHVMGRLETRTVVLSASAFNSRHRFLEQLRRRFGGGTFNLAGNIATNTLADYYSSLKEDALSDPDRDKRVFFHSDHFGFQSGTYWILSPDLHVQNGKILPPTRHTHFLSDTSLTTFSTVIMPHVLERDVVKSVTKRYLELSAHFRKNATAFLLSTSFVIWSGVKAVLTRLGEDFSDQSSIGVVCSNERNVGKSLTLQILARGQGIDRRAHPLLCSGGGSECQRHIFVSFLR</sequence>
<evidence type="ECO:0000313" key="2">
    <source>
        <dbReference type="Proteomes" id="UP001159405"/>
    </source>
</evidence>
<protein>
    <submittedName>
        <fullName evidence="1">Uncharacterized protein</fullName>
    </submittedName>
</protein>
<organism evidence="1 2">
    <name type="scientific">Porites lobata</name>
    <dbReference type="NCBI Taxonomy" id="104759"/>
    <lineage>
        <taxon>Eukaryota</taxon>
        <taxon>Metazoa</taxon>
        <taxon>Cnidaria</taxon>
        <taxon>Anthozoa</taxon>
        <taxon>Hexacorallia</taxon>
        <taxon>Scleractinia</taxon>
        <taxon>Fungiina</taxon>
        <taxon>Poritidae</taxon>
        <taxon>Porites</taxon>
    </lineage>
</organism>
<feature type="non-terminal residue" evidence="1">
    <location>
        <position position="1"/>
    </location>
</feature>
<evidence type="ECO:0000313" key="1">
    <source>
        <dbReference type="EMBL" id="CAH3153586.1"/>
    </source>
</evidence>
<dbReference type="Proteomes" id="UP001159405">
    <property type="component" value="Unassembled WGS sequence"/>
</dbReference>
<gene>
    <name evidence="1" type="ORF">PLOB_00049678</name>
</gene>